<accession>A0AAU8TCU8</accession>
<dbReference type="AlphaFoldDB" id="A0AAU8TCU8"/>
<proteinExistence type="predicted"/>
<evidence type="ECO:0000313" key="1">
    <source>
        <dbReference type="EMBL" id="AJZ64097.1"/>
    </source>
</evidence>
<dbReference type="Proteomes" id="UP000032614">
    <property type="component" value="Chromosome 2"/>
</dbReference>
<dbReference type="KEGG" id="bfn:OI25_4720"/>
<reference evidence="1 2" key="1">
    <citation type="journal article" date="2015" name="Genome Announc.">
        <title>Complete genome sequences for 59 burkholderia isolates, both pathogenic and near neighbor.</title>
        <authorList>
            <person name="Johnson S.L."/>
            <person name="Bishop-Lilly K.A."/>
            <person name="Ladner J.T."/>
            <person name="Daligault H.E."/>
            <person name="Davenport K.W."/>
            <person name="Jaissle J."/>
            <person name="Frey K.G."/>
            <person name="Koroleva G.I."/>
            <person name="Bruce D.C."/>
            <person name="Coyne S.R."/>
            <person name="Broomall S.M."/>
            <person name="Li P.E."/>
            <person name="Teshima H."/>
            <person name="Gibbons H.S."/>
            <person name="Palacios G.F."/>
            <person name="Rosenzweig C.N."/>
            <person name="Redden C.L."/>
            <person name="Xu Y."/>
            <person name="Minogue T.D."/>
            <person name="Chain P.S."/>
        </authorList>
    </citation>
    <scope>NUCLEOTIDE SEQUENCE [LARGE SCALE GENOMIC DNA]</scope>
    <source>
        <strain evidence="1 2">ATCC BAA-463</strain>
    </source>
</reference>
<gene>
    <name evidence="1" type="ORF">OI25_4720</name>
</gene>
<organism evidence="1 2">
    <name type="scientific">Paraburkholderia fungorum</name>
    <dbReference type="NCBI Taxonomy" id="134537"/>
    <lineage>
        <taxon>Bacteria</taxon>
        <taxon>Pseudomonadati</taxon>
        <taxon>Pseudomonadota</taxon>
        <taxon>Betaproteobacteria</taxon>
        <taxon>Burkholderiales</taxon>
        <taxon>Burkholderiaceae</taxon>
        <taxon>Paraburkholderia</taxon>
    </lineage>
</organism>
<evidence type="ECO:0000313" key="2">
    <source>
        <dbReference type="Proteomes" id="UP000032614"/>
    </source>
</evidence>
<dbReference type="EMBL" id="CP010027">
    <property type="protein sequence ID" value="AJZ64097.1"/>
    <property type="molecule type" value="Genomic_DNA"/>
</dbReference>
<sequence length="98" mass="10957">MRRHSLLQATRCQATQPCDAAVAHVAHEIKYRFCGPLTYCFLAISRTFSRDLSKAPSTDRSSEPTSGCRFLSIASSTMKVISRESSYPQKHTQCREAS</sequence>
<name>A0AAU8TCU8_9BURK</name>
<protein>
    <submittedName>
        <fullName evidence="1">Uncharacterized protein</fullName>
    </submittedName>
</protein>